<gene>
    <name evidence="7" type="ORF">FNF29_07255</name>
</gene>
<dbReference type="PANTHER" id="PTHR16684">
    <property type="entry name" value="CENTROMERE PROTEIN C"/>
    <property type="match status" value="1"/>
</dbReference>
<evidence type="ECO:0000256" key="3">
    <source>
        <dbReference type="ARBA" id="ARBA00023125"/>
    </source>
</evidence>
<feature type="compositionally biased region" description="Gly residues" evidence="5">
    <location>
        <begin position="376"/>
        <end position="388"/>
    </location>
</feature>
<evidence type="ECO:0000256" key="2">
    <source>
        <dbReference type="ARBA" id="ARBA00010291"/>
    </source>
</evidence>
<sequence length="938" mass="94009">MATLGYGGFAAAQAAGAPAADSASVMSSHRRERKPHRRPGSGRSTTQRSFALTGHRSGIRMPQNVPTDADGMEDLGAYWSSGPTSAATATATAAAAGPRRSISAPGSVRPTSGSGVRPPTMTAAQRLAQAAARSRERRSGSAGRAASRKRGRGGSADDDDDDDDADDDGRDSDNGSADDDDDDEEDEDDAVGRRDARKRAAAGSRQGRRGARKPRRAPRSDSGSDSGGGDGGGHGDSDDGDEGSDAGSDADRGGRSSRRRGGRATSAGGRARHGRSSAHQAVKRVKFTAFSKPSSAKPQRATAEDDVAPSRGPSSSSSSSSASASASPAAGAGTGAGTGGRTQIIYASKPAHQTTHSVGVGVSPGPGSDARRGFGRAVGVGVGSGGMGSSDTPHAHRRPAGAAAVDVAVGRTPPARSGGFAGEAAGRVEASAAGGGFAGFDGGDGDGAVGGDDDFGGGMDVGGGFAEGGSMSDAGDAADGGGFGSDDDDAAAAAAAAAADDDDDSDTAAAGGASRKSGRASSAKGKAASSSRRQPQSGRAGKSAGRGQSGRAKTSYVSSGPGSHGGAVGSPHGAVALLSPTSKAPGFGRKSLSAATQQELEEARQAGVRRSGRRRWAPLDFWRGEHIEYRREADEEVFKATRAVKEGAITPDTVKTRRTRTKRPRDAGASGGGAAAKRGRASAQRTLPMGRAKAGSDADDVDDQSDVDGETAGRASAPVTAVTYPPRMSRSALPASLDVTPNDGATLVVAPADGRAAYEIACIRRGSDLVFQPLPESGDAADHDEAFHAAGLRSKVYAAAAFDTDEFVAGTVSLKPLCQKDSESTHGCSQVFCVIACQPGALHVTMGGKSFLLSPGDHFFVPQSTQYRLRNFSKHTLAAISFCLVKPRAIDEEDDDGVVDVVDGPAAAAAAAAAGSGDDGDGDHAAAAAASGRSTRSR</sequence>
<feature type="compositionally biased region" description="Low complexity" evidence="5">
    <location>
        <begin position="12"/>
        <end position="23"/>
    </location>
</feature>
<evidence type="ECO:0000256" key="5">
    <source>
        <dbReference type="SAM" id="MobiDB-lite"/>
    </source>
</evidence>
<feature type="domain" description="Mif2/CENP-C cupin" evidence="6">
    <location>
        <begin position="801"/>
        <end position="874"/>
    </location>
</feature>
<protein>
    <recommendedName>
        <fullName evidence="6">Mif2/CENP-C cupin domain-containing protein</fullName>
    </recommendedName>
</protein>
<feature type="compositionally biased region" description="Basic residues" evidence="5">
    <location>
        <begin position="28"/>
        <end position="40"/>
    </location>
</feature>
<feature type="region of interest" description="Disordered" evidence="5">
    <location>
        <begin position="12"/>
        <end position="400"/>
    </location>
</feature>
<dbReference type="GO" id="GO:0005634">
    <property type="term" value="C:nucleus"/>
    <property type="evidence" value="ECO:0007669"/>
    <property type="project" value="UniProtKB-SubCell"/>
</dbReference>
<feature type="compositionally biased region" description="Gly residues" evidence="5">
    <location>
        <begin position="444"/>
        <end position="467"/>
    </location>
</feature>
<feature type="compositionally biased region" description="Acidic residues" evidence="5">
    <location>
        <begin position="697"/>
        <end position="709"/>
    </location>
</feature>
<dbReference type="PANTHER" id="PTHR16684:SF11">
    <property type="entry name" value="CENTROMERE PROTEIN C"/>
    <property type="match status" value="1"/>
</dbReference>
<feature type="compositionally biased region" description="Basic residues" evidence="5">
    <location>
        <begin position="270"/>
        <end position="286"/>
    </location>
</feature>
<dbReference type="OMA" id="HFEDADA"/>
<evidence type="ECO:0000256" key="4">
    <source>
        <dbReference type="ARBA" id="ARBA00023242"/>
    </source>
</evidence>
<feature type="region of interest" description="Disordered" evidence="5">
    <location>
        <begin position="444"/>
        <end position="612"/>
    </location>
</feature>
<evidence type="ECO:0000313" key="7">
    <source>
        <dbReference type="EMBL" id="KAA0147608.1"/>
    </source>
</evidence>
<dbReference type="GO" id="GO:0019237">
    <property type="term" value="F:centromeric DNA binding"/>
    <property type="evidence" value="ECO:0007669"/>
    <property type="project" value="InterPro"/>
</dbReference>
<evidence type="ECO:0000259" key="6">
    <source>
        <dbReference type="Pfam" id="PF11699"/>
    </source>
</evidence>
<keyword evidence="3" id="KW-0238">DNA-binding</keyword>
<dbReference type="AlphaFoldDB" id="A0A5A8C3W0"/>
<evidence type="ECO:0000256" key="1">
    <source>
        <dbReference type="ARBA" id="ARBA00004123"/>
    </source>
</evidence>
<reference evidence="7 8" key="1">
    <citation type="submission" date="2019-07" db="EMBL/GenBank/DDBJ databases">
        <title>Genomes of Cafeteria roenbergensis.</title>
        <authorList>
            <person name="Fischer M.G."/>
            <person name="Hackl T."/>
            <person name="Roman M."/>
        </authorList>
    </citation>
    <scope>NUCLEOTIDE SEQUENCE [LARGE SCALE GENOMIC DNA]</scope>
    <source>
        <strain evidence="7 8">BVI</strain>
    </source>
</reference>
<dbReference type="InterPro" id="IPR011051">
    <property type="entry name" value="RmlC_Cupin_sf"/>
</dbReference>
<feature type="region of interest" description="Disordered" evidence="5">
    <location>
        <begin position="912"/>
        <end position="938"/>
    </location>
</feature>
<dbReference type="InterPro" id="IPR014710">
    <property type="entry name" value="RmlC-like_jellyroll"/>
</dbReference>
<dbReference type="GO" id="GO:0051382">
    <property type="term" value="P:kinetochore assembly"/>
    <property type="evidence" value="ECO:0007669"/>
    <property type="project" value="InterPro"/>
</dbReference>
<feature type="compositionally biased region" description="Acidic residues" evidence="5">
    <location>
        <begin position="156"/>
        <end position="189"/>
    </location>
</feature>
<feature type="compositionally biased region" description="Polar residues" evidence="5">
    <location>
        <begin position="551"/>
        <end position="561"/>
    </location>
</feature>
<accession>A0A5A8C3W0</accession>
<feature type="compositionally biased region" description="Low complexity" evidence="5">
    <location>
        <begin position="86"/>
        <end position="96"/>
    </location>
</feature>
<feature type="region of interest" description="Disordered" evidence="5">
    <location>
        <begin position="648"/>
        <end position="716"/>
    </location>
</feature>
<feature type="compositionally biased region" description="Gly residues" evidence="5">
    <location>
        <begin position="225"/>
        <end position="234"/>
    </location>
</feature>
<dbReference type="EMBL" id="VLTN01000064">
    <property type="protein sequence ID" value="KAA0147608.1"/>
    <property type="molecule type" value="Genomic_DNA"/>
</dbReference>
<dbReference type="InterPro" id="IPR028386">
    <property type="entry name" value="CENP-C/Mif2/cnp3"/>
</dbReference>
<feature type="compositionally biased region" description="Low complexity" evidence="5">
    <location>
        <begin position="309"/>
        <end position="331"/>
    </location>
</feature>
<dbReference type="InterPro" id="IPR025974">
    <property type="entry name" value="Mif2/CENP-C_cupin"/>
</dbReference>
<keyword evidence="4" id="KW-0539">Nucleus</keyword>
<name>A0A5A8C3W0_CAFRO</name>
<dbReference type="Pfam" id="PF11699">
    <property type="entry name" value="CENP-C_C"/>
    <property type="match status" value="1"/>
</dbReference>
<dbReference type="GO" id="GO:0051315">
    <property type="term" value="P:attachment of mitotic spindle microtubules to kinetochore"/>
    <property type="evidence" value="ECO:0007669"/>
    <property type="project" value="TreeGrafter"/>
</dbReference>
<dbReference type="Proteomes" id="UP000323011">
    <property type="component" value="Unassembled WGS sequence"/>
</dbReference>
<evidence type="ECO:0000313" key="8">
    <source>
        <dbReference type="Proteomes" id="UP000323011"/>
    </source>
</evidence>
<dbReference type="GO" id="GO:0051455">
    <property type="term" value="P:spindle attachment to meiosis I kinetochore"/>
    <property type="evidence" value="ECO:0007669"/>
    <property type="project" value="TreeGrafter"/>
</dbReference>
<feature type="compositionally biased region" description="Basic residues" evidence="5">
    <location>
        <begin position="195"/>
        <end position="217"/>
    </location>
</feature>
<feature type="compositionally biased region" description="Low complexity" evidence="5">
    <location>
        <begin position="507"/>
        <end position="533"/>
    </location>
</feature>
<proteinExistence type="inferred from homology"/>
<dbReference type="Gene3D" id="2.60.120.10">
    <property type="entry name" value="Jelly Rolls"/>
    <property type="match status" value="1"/>
</dbReference>
<keyword evidence="8" id="KW-1185">Reference proteome</keyword>
<comment type="caution">
    <text evidence="7">The sequence shown here is derived from an EMBL/GenBank/DDBJ whole genome shotgun (WGS) entry which is preliminary data.</text>
</comment>
<dbReference type="SUPFAM" id="SSF51182">
    <property type="entry name" value="RmlC-like cupins"/>
    <property type="match status" value="1"/>
</dbReference>
<dbReference type="GO" id="GO:0000776">
    <property type="term" value="C:kinetochore"/>
    <property type="evidence" value="ECO:0007669"/>
    <property type="project" value="InterPro"/>
</dbReference>
<comment type="subcellular location">
    <subcellularLocation>
        <location evidence="1">Nucleus</location>
    </subcellularLocation>
</comment>
<feature type="compositionally biased region" description="Low complexity" evidence="5">
    <location>
        <begin position="468"/>
        <end position="477"/>
    </location>
</feature>
<comment type="similarity">
    <text evidence="2">Belongs to the CENP-C/MIF2 family.</text>
</comment>
<feature type="compositionally biased region" description="Low complexity" evidence="5">
    <location>
        <begin position="357"/>
        <end position="368"/>
    </location>
</feature>
<organism evidence="7 8">
    <name type="scientific">Cafeteria roenbergensis</name>
    <name type="common">Marine flagellate</name>
    <dbReference type="NCBI Taxonomy" id="33653"/>
    <lineage>
        <taxon>Eukaryota</taxon>
        <taxon>Sar</taxon>
        <taxon>Stramenopiles</taxon>
        <taxon>Bigyra</taxon>
        <taxon>Opalozoa</taxon>
        <taxon>Bicosoecida</taxon>
        <taxon>Cafeteriaceae</taxon>
        <taxon>Cafeteria</taxon>
    </lineage>
</organism>